<dbReference type="GO" id="GO:0003677">
    <property type="term" value="F:DNA binding"/>
    <property type="evidence" value="ECO:0007669"/>
    <property type="project" value="UniProtKB-UniRule"/>
</dbReference>
<dbReference type="GO" id="GO:0016779">
    <property type="term" value="F:nucleotidyltransferase activity"/>
    <property type="evidence" value="ECO:0007669"/>
    <property type="project" value="UniProtKB-KW"/>
</dbReference>
<keyword evidence="9" id="KW-0548">Nucleotidyltransferase</keyword>
<dbReference type="Gene3D" id="1.10.8.60">
    <property type="match status" value="1"/>
</dbReference>
<dbReference type="InterPro" id="IPR007185">
    <property type="entry name" value="DNA_pol_a/d/e_bsu"/>
</dbReference>
<evidence type="ECO:0000256" key="3">
    <source>
        <dbReference type="ARBA" id="ARBA00022705"/>
    </source>
</evidence>
<keyword evidence="3 6" id="KW-0235">DNA replication</keyword>
<dbReference type="InterPro" id="IPR024639">
    <property type="entry name" value="DNA_pol_e_bsu_N"/>
</dbReference>
<reference evidence="10" key="3">
    <citation type="submission" date="2021-02" db="UniProtKB">
        <authorList>
            <consortium name="EnsemblMetazoa"/>
        </authorList>
    </citation>
    <scope>IDENTIFICATION</scope>
    <source>
        <strain evidence="10">USDA</strain>
    </source>
</reference>
<gene>
    <name evidence="10" type="primary">8232168</name>
    <name evidence="9" type="ORF">Phum_PHUM361790</name>
</gene>
<dbReference type="GO" id="GO:0006261">
    <property type="term" value="P:DNA-templated DNA replication"/>
    <property type="evidence" value="ECO:0007669"/>
    <property type="project" value="InterPro"/>
</dbReference>
<reference evidence="9" key="1">
    <citation type="submission" date="2007-04" db="EMBL/GenBank/DDBJ databases">
        <title>Annotation of Pediculus humanus corporis strain USDA.</title>
        <authorList>
            <person name="Kirkness E."/>
            <person name="Hannick L."/>
            <person name="Hass B."/>
            <person name="Bruggner R."/>
            <person name="Lawson D."/>
            <person name="Bidwell S."/>
            <person name="Joardar V."/>
            <person name="Caler E."/>
            <person name="Walenz B."/>
            <person name="Inman J."/>
            <person name="Schobel S."/>
            <person name="Galinsky K."/>
            <person name="Amedeo P."/>
            <person name="Strausberg R."/>
        </authorList>
    </citation>
    <scope>NUCLEOTIDE SEQUENCE</scope>
    <source>
        <strain evidence="9">USDA</strain>
    </source>
</reference>
<evidence type="ECO:0000313" key="9">
    <source>
        <dbReference type="EMBL" id="EEB15328.1"/>
    </source>
</evidence>
<dbReference type="FunCoup" id="E0VPM2">
    <property type="interactions" value="760"/>
</dbReference>
<organism>
    <name type="scientific">Pediculus humanus subsp. corporis</name>
    <name type="common">Body louse</name>
    <dbReference type="NCBI Taxonomy" id="121224"/>
    <lineage>
        <taxon>Eukaryota</taxon>
        <taxon>Metazoa</taxon>
        <taxon>Ecdysozoa</taxon>
        <taxon>Arthropoda</taxon>
        <taxon>Hexapoda</taxon>
        <taxon>Insecta</taxon>
        <taxon>Pterygota</taxon>
        <taxon>Neoptera</taxon>
        <taxon>Paraneoptera</taxon>
        <taxon>Psocodea</taxon>
        <taxon>Troctomorpha</taxon>
        <taxon>Phthiraptera</taxon>
        <taxon>Anoplura</taxon>
        <taxon>Pediculidae</taxon>
        <taxon>Pediculus</taxon>
    </lineage>
</organism>
<evidence type="ECO:0000256" key="6">
    <source>
        <dbReference type="PIRNR" id="PIRNR000799"/>
    </source>
</evidence>
<evidence type="ECO:0000313" key="11">
    <source>
        <dbReference type="Proteomes" id="UP000009046"/>
    </source>
</evidence>
<dbReference type="Proteomes" id="UP000009046">
    <property type="component" value="Unassembled WGS sequence"/>
</dbReference>
<evidence type="ECO:0000313" key="10">
    <source>
        <dbReference type="EnsemblMetazoa" id="PHUM361790-PA"/>
    </source>
</evidence>
<comment type="function">
    <text evidence="6">Participates in DNA repair and in chromosomal DNA replication.</text>
</comment>
<proteinExistence type="inferred from homology"/>
<dbReference type="InterPro" id="IPR016266">
    <property type="entry name" value="POLE2"/>
</dbReference>
<dbReference type="CTD" id="8232168"/>
<dbReference type="Pfam" id="PF04042">
    <property type="entry name" value="DNA_pol_E_B"/>
    <property type="match status" value="1"/>
</dbReference>
<protein>
    <recommendedName>
        <fullName evidence="6">DNA polymerase epsilon subunit</fullName>
    </recommendedName>
    <alternativeName>
        <fullName evidence="6">DNA polymerase II subunit 2</fullName>
    </alternativeName>
</protein>
<keyword evidence="11" id="KW-1185">Reference proteome</keyword>
<dbReference type="AlphaFoldDB" id="E0VPM2"/>
<feature type="domain" description="DNA polymerase alpha/delta/epsilon subunit B" evidence="7">
    <location>
        <begin position="282"/>
        <end position="483"/>
    </location>
</feature>
<keyword evidence="5 6" id="KW-0539">Nucleus</keyword>
<dbReference type="PIRSF" id="PIRSF000799">
    <property type="entry name" value="DNA_pol_eps_2"/>
    <property type="match status" value="1"/>
</dbReference>
<dbReference type="PANTHER" id="PTHR12708:SF0">
    <property type="entry name" value="DNA POLYMERASE EPSILON SUBUNIT 2"/>
    <property type="match status" value="1"/>
</dbReference>
<dbReference type="STRING" id="121224.E0VPM2"/>
<dbReference type="EMBL" id="AAZO01004204">
    <property type="status" value="NOT_ANNOTATED_CDS"/>
    <property type="molecule type" value="Genomic_DNA"/>
</dbReference>
<dbReference type="GeneID" id="8232168"/>
<reference evidence="9" key="2">
    <citation type="submission" date="2007-04" db="EMBL/GenBank/DDBJ databases">
        <title>The genome of the human body louse.</title>
        <authorList>
            <consortium name="The Human Body Louse Genome Consortium"/>
            <person name="Kirkness E."/>
            <person name="Walenz B."/>
            <person name="Hass B."/>
            <person name="Bruggner R."/>
            <person name="Strausberg R."/>
        </authorList>
    </citation>
    <scope>NUCLEOTIDE SEQUENCE</scope>
    <source>
        <strain evidence="9">USDA</strain>
    </source>
</reference>
<evidence type="ECO:0000256" key="2">
    <source>
        <dbReference type="ARBA" id="ARBA00009560"/>
    </source>
</evidence>
<dbReference type="RefSeq" id="XP_002428066.1">
    <property type="nucleotide sequence ID" value="XM_002428021.1"/>
</dbReference>
<feature type="domain" description="DNA polymerase epsilon subunit B N-terminal" evidence="8">
    <location>
        <begin position="5"/>
        <end position="74"/>
    </location>
</feature>
<dbReference type="EnsemblMetazoa" id="PHUM361790-RA">
    <property type="protein sequence ID" value="PHUM361790-PA"/>
    <property type="gene ID" value="PHUM361790"/>
</dbReference>
<dbReference type="HOGENOM" id="CLU_010628_2_0_1"/>
<dbReference type="OMA" id="FFCEGCF"/>
<comment type="subcellular location">
    <subcellularLocation>
        <location evidence="1 6">Nucleus</location>
    </subcellularLocation>
</comment>
<sequence length="524" mass="59940">MNDLKEIRKWIIKILKLHGFLIRGDAADYLAQKFLNLSQQKRIEILDKLSDQIRGLTLESPTVNKEQIEQCYKESLLERPSSETTWNVINAFEVPCFIYNREKKKYIKDDTVLKKGIFADAATKIFIKKRIYTSLIQKTLRNNLLKEVFAINGKNVQFIFKTVEWFLCATEKIDYAVILGLLVQKIDGNYAVEDDTGTLDIDISEAIFSDGLFTEHSFVFLEGCYEDKVFYVSKFGLPLPESSKKSRMFFDDMNTFGGPSLYSLSNSKALKEIEEKNPDEMIVFISDVWLDKPEVLKKLKILFDGFSEYPPYAFVLLGNFISSPKGPNYCSELINGFNELGNLLESYKNIINTSKFVLVPGPFDVGSPRILPRPPFSKNLVKGLISKIPYLTLGTNPCRLQYCTKEIIVFRENLVTKLCRSTIHFPNNGGNISNHFTKTIISQGTLAPMSLVSFPVYWSFSHSLDLYPLPDLIVVSDQSISFTEKYLDCTVTSPGSFVREKFSFKVYYPFKNELEDSCLPEEDL</sequence>
<dbReference type="VEuPathDB" id="VectorBase:PHUM361790"/>
<dbReference type="OrthoDB" id="10254730at2759"/>
<evidence type="ECO:0000256" key="4">
    <source>
        <dbReference type="ARBA" id="ARBA00023125"/>
    </source>
</evidence>
<dbReference type="eggNOG" id="KOG3818">
    <property type="taxonomic scope" value="Eukaryota"/>
</dbReference>
<dbReference type="EMBL" id="DS235366">
    <property type="protein sequence ID" value="EEB15328.1"/>
    <property type="molecule type" value="Genomic_DNA"/>
</dbReference>
<dbReference type="KEGG" id="phu:Phum_PHUM361790"/>
<evidence type="ECO:0000259" key="7">
    <source>
        <dbReference type="Pfam" id="PF04042"/>
    </source>
</evidence>
<dbReference type="GO" id="GO:0008622">
    <property type="term" value="C:epsilon DNA polymerase complex"/>
    <property type="evidence" value="ECO:0007669"/>
    <property type="project" value="UniProtKB-UniRule"/>
</dbReference>
<dbReference type="GO" id="GO:0042276">
    <property type="term" value="P:error-prone translesion synthesis"/>
    <property type="evidence" value="ECO:0007669"/>
    <property type="project" value="TreeGrafter"/>
</dbReference>
<keyword evidence="9" id="KW-0808">Transferase</keyword>
<evidence type="ECO:0000259" key="8">
    <source>
        <dbReference type="Pfam" id="PF12213"/>
    </source>
</evidence>
<dbReference type="InParanoid" id="E0VPM2"/>
<evidence type="ECO:0000256" key="1">
    <source>
        <dbReference type="ARBA" id="ARBA00004123"/>
    </source>
</evidence>
<comment type="similarity">
    <text evidence="2 6">Belongs to the DNA polymerase epsilon subunit B family.</text>
</comment>
<dbReference type="Pfam" id="PF12213">
    <property type="entry name" value="Dpoe2NT"/>
    <property type="match status" value="1"/>
</dbReference>
<dbReference type="Gene3D" id="3.60.21.60">
    <property type="match status" value="1"/>
</dbReference>
<name>E0VPM2_PEDHC</name>
<evidence type="ECO:0000256" key="5">
    <source>
        <dbReference type="ARBA" id="ARBA00023242"/>
    </source>
</evidence>
<dbReference type="PANTHER" id="PTHR12708">
    <property type="entry name" value="DNA POLYMERASE EPSILON SUBUNIT B"/>
    <property type="match status" value="1"/>
</dbReference>
<keyword evidence="4 6" id="KW-0238">DNA-binding</keyword>
<accession>E0VPM2</accession>